<accession>A0A7M1SY09</accession>
<keyword evidence="1" id="KW-0472">Membrane</keyword>
<evidence type="ECO:0000313" key="2">
    <source>
        <dbReference type="EMBL" id="QOR71864.1"/>
    </source>
</evidence>
<feature type="transmembrane region" description="Helical" evidence="1">
    <location>
        <begin position="215"/>
        <end position="239"/>
    </location>
</feature>
<keyword evidence="1" id="KW-0812">Transmembrane</keyword>
<dbReference type="EMBL" id="CP063169">
    <property type="protein sequence ID" value="QOR71864.1"/>
    <property type="molecule type" value="Genomic_DNA"/>
</dbReference>
<reference evidence="2 3" key="1">
    <citation type="submission" date="2020-10" db="EMBL/GenBank/DDBJ databases">
        <title>Haloactinobacterium sp. RN3S43, a bacterium isolated from saline soil.</title>
        <authorList>
            <person name="Sun J.-Q."/>
        </authorList>
    </citation>
    <scope>NUCLEOTIDE SEQUENCE [LARGE SCALE GENOMIC DNA]</scope>
    <source>
        <strain evidence="2 3">RN3S43</strain>
    </source>
</reference>
<evidence type="ECO:0000256" key="1">
    <source>
        <dbReference type="SAM" id="Phobius"/>
    </source>
</evidence>
<feature type="transmembrane region" description="Helical" evidence="1">
    <location>
        <begin position="295"/>
        <end position="315"/>
    </location>
</feature>
<dbReference type="Proteomes" id="UP000593758">
    <property type="component" value="Chromosome"/>
</dbReference>
<keyword evidence="1" id="KW-1133">Transmembrane helix</keyword>
<dbReference type="KEGG" id="halt:IM660_06260"/>
<feature type="transmembrane region" description="Helical" evidence="1">
    <location>
        <begin position="128"/>
        <end position="147"/>
    </location>
</feature>
<organism evidence="2 3">
    <name type="scientific">Ruania alkalisoli</name>
    <dbReference type="NCBI Taxonomy" id="2779775"/>
    <lineage>
        <taxon>Bacteria</taxon>
        <taxon>Bacillati</taxon>
        <taxon>Actinomycetota</taxon>
        <taxon>Actinomycetes</taxon>
        <taxon>Micrococcales</taxon>
        <taxon>Ruaniaceae</taxon>
        <taxon>Ruania</taxon>
    </lineage>
</organism>
<dbReference type="AlphaFoldDB" id="A0A7M1SY09"/>
<name>A0A7M1SY09_9MICO</name>
<feature type="transmembrane region" description="Helical" evidence="1">
    <location>
        <begin position="251"/>
        <end position="274"/>
    </location>
</feature>
<protein>
    <submittedName>
        <fullName evidence="2">Uncharacterized protein</fullName>
    </submittedName>
</protein>
<sequence length="316" mass="33619">MTDSSEYDPEDLPHSARVYVSAGRFDGQVVTVRSTAGAVEVTGENGALATITSGVEILKRPTPGSQRLRVFELPEVPESPFYGAVRYDFHGIPRWARTARTVWIVMLIIAVLTANGIFLGEIDLGVDAVWAAVAIAAIAALGVPLLLEIRATRKGMAQAEPVHAAIGVFERAGVPMENEASAGVHRGRLRSGQTLLPIVDYTLTRLTRSAAIAGAMLSGFVAYTLAFAPTAALAFGVSVLVDGPAARTARLISLLLAQPVAAALLWHVLQWGTAKTRFHPPLRERAAAYYRRPHLGTGLVFVLSLCATVPLALLAL</sequence>
<dbReference type="RefSeq" id="WP_193498516.1">
    <property type="nucleotide sequence ID" value="NZ_CP063169.1"/>
</dbReference>
<evidence type="ECO:0000313" key="3">
    <source>
        <dbReference type="Proteomes" id="UP000593758"/>
    </source>
</evidence>
<proteinExistence type="predicted"/>
<feature type="transmembrane region" description="Helical" evidence="1">
    <location>
        <begin position="102"/>
        <end position="122"/>
    </location>
</feature>
<gene>
    <name evidence="2" type="ORF">IM660_06260</name>
</gene>
<keyword evidence="3" id="KW-1185">Reference proteome</keyword>